<dbReference type="EMBL" id="JARJCW010000003">
    <property type="protein sequence ID" value="KAJ7227474.1"/>
    <property type="molecule type" value="Genomic_DNA"/>
</dbReference>
<gene>
    <name evidence="1" type="ORF">GGX14DRAFT_630116</name>
</gene>
<dbReference type="Proteomes" id="UP001219525">
    <property type="component" value="Unassembled WGS sequence"/>
</dbReference>
<comment type="caution">
    <text evidence="1">The sequence shown here is derived from an EMBL/GenBank/DDBJ whole genome shotgun (WGS) entry which is preliminary data.</text>
</comment>
<evidence type="ECO:0000313" key="1">
    <source>
        <dbReference type="EMBL" id="KAJ7227474.1"/>
    </source>
</evidence>
<keyword evidence="2" id="KW-1185">Reference proteome</keyword>
<name>A0AAD7E487_9AGAR</name>
<sequence length="192" mass="21872">MSVAELKAQGNAFFNWCASGRRTGGGTQWSLRSESYGAVKETRSTTRHKLFVERLMLANTGSEQLEDHDLRRPCSTGYKYEPVEHVVVMTHQVRRRTGITSSADTRIRSSKICRVPAGPYPRQHRYGEYRRYIDVAFDHVGKVDRWTGGPIHLTNQTAQDTALQSQIKTWRVPFDAFGNDLVGNRQQSVQDE</sequence>
<organism evidence="1 2">
    <name type="scientific">Mycena pura</name>
    <dbReference type="NCBI Taxonomy" id="153505"/>
    <lineage>
        <taxon>Eukaryota</taxon>
        <taxon>Fungi</taxon>
        <taxon>Dikarya</taxon>
        <taxon>Basidiomycota</taxon>
        <taxon>Agaricomycotina</taxon>
        <taxon>Agaricomycetes</taxon>
        <taxon>Agaricomycetidae</taxon>
        <taxon>Agaricales</taxon>
        <taxon>Marasmiineae</taxon>
        <taxon>Mycenaceae</taxon>
        <taxon>Mycena</taxon>
    </lineage>
</organism>
<evidence type="ECO:0000313" key="2">
    <source>
        <dbReference type="Proteomes" id="UP001219525"/>
    </source>
</evidence>
<proteinExistence type="predicted"/>
<protein>
    <submittedName>
        <fullName evidence="1">Uncharacterized protein</fullName>
    </submittedName>
</protein>
<accession>A0AAD7E487</accession>
<reference evidence="1" key="1">
    <citation type="submission" date="2023-03" db="EMBL/GenBank/DDBJ databases">
        <title>Massive genome expansion in bonnet fungi (Mycena s.s.) driven by repeated elements and novel gene families across ecological guilds.</title>
        <authorList>
            <consortium name="Lawrence Berkeley National Laboratory"/>
            <person name="Harder C.B."/>
            <person name="Miyauchi S."/>
            <person name="Viragh M."/>
            <person name="Kuo A."/>
            <person name="Thoen E."/>
            <person name="Andreopoulos B."/>
            <person name="Lu D."/>
            <person name="Skrede I."/>
            <person name="Drula E."/>
            <person name="Henrissat B."/>
            <person name="Morin E."/>
            <person name="Kohler A."/>
            <person name="Barry K."/>
            <person name="LaButti K."/>
            <person name="Morin E."/>
            <person name="Salamov A."/>
            <person name="Lipzen A."/>
            <person name="Mereny Z."/>
            <person name="Hegedus B."/>
            <person name="Baldrian P."/>
            <person name="Stursova M."/>
            <person name="Weitz H."/>
            <person name="Taylor A."/>
            <person name="Grigoriev I.V."/>
            <person name="Nagy L.G."/>
            <person name="Martin F."/>
            <person name="Kauserud H."/>
        </authorList>
    </citation>
    <scope>NUCLEOTIDE SEQUENCE</scope>
    <source>
        <strain evidence="1">9144</strain>
    </source>
</reference>
<dbReference type="AlphaFoldDB" id="A0AAD7E487"/>